<feature type="region of interest" description="Disordered" evidence="1">
    <location>
        <begin position="158"/>
        <end position="179"/>
    </location>
</feature>
<dbReference type="Proteomes" id="UP000652761">
    <property type="component" value="Unassembled WGS sequence"/>
</dbReference>
<accession>A0A843WZK2</accession>
<dbReference type="EMBL" id="NMUH01004556">
    <property type="protein sequence ID" value="MQM10035.1"/>
    <property type="molecule type" value="Genomic_DNA"/>
</dbReference>
<evidence type="ECO:0000256" key="2">
    <source>
        <dbReference type="SAM" id="Phobius"/>
    </source>
</evidence>
<evidence type="ECO:0000313" key="4">
    <source>
        <dbReference type="Proteomes" id="UP000652761"/>
    </source>
</evidence>
<keyword evidence="4" id="KW-1185">Reference proteome</keyword>
<feature type="compositionally biased region" description="Basic residues" evidence="1">
    <location>
        <begin position="166"/>
        <end position="179"/>
    </location>
</feature>
<feature type="transmembrane region" description="Helical" evidence="2">
    <location>
        <begin position="21"/>
        <end position="45"/>
    </location>
</feature>
<dbReference type="AlphaFoldDB" id="A0A843WZK2"/>
<evidence type="ECO:0000313" key="3">
    <source>
        <dbReference type="EMBL" id="MQM10035.1"/>
    </source>
</evidence>
<comment type="caution">
    <text evidence="3">The sequence shown here is derived from an EMBL/GenBank/DDBJ whole genome shotgun (WGS) entry which is preliminary data.</text>
</comment>
<evidence type="ECO:0000256" key="1">
    <source>
        <dbReference type="SAM" id="MobiDB-lite"/>
    </source>
</evidence>
<keyword evidence="2" id="KW-0812">Transmembrane</keyword>
<protein>
    <submittedName>
        <fullName evidence="3">Uncharacterized protein</fullName>
    </submittedName>
</protein>
<keyword evidence="2" id="KW-1133">Transmembrane helix</keyword>
<keyword evidence="2" id="KW-0472">Membrane</keyword>
<reference evidence="3" key="1">
    <citation type="submission" date="2017-07" db="EMBL/GenBank/DDBJ databases">
        <title>Taro Niue Genome Assembly and Annotation.</title>
        <authorList>
            <person name="Atibalentja N."/>
            <person name="Keating K."/>
            <person name="Fields C.J."/>
        </authorList>
    </citation>
    <scope>NUCLEOTIDE SEQUENCE</scope>
    <source>
        <strain evidence="3">Niue_2</strain>
        <tissue evidence="3">Leaf</tissue>
    </source>
</reference>
<proteinExistence type="predicted"/>
<gene>
    <name evidence="3" type="ORF">Taro_042922</name>
</gene>
<organism evidence="3 4">
    <name type="scientific">Colocasia esculenta</name>
    <name type="common">Wild taro</name>
    <name type="synonym">Arum esculentum</name>
    <dbReference type="NCBI Taxonomy" id="4460"/>
    <lineage>
        <taxon>Eukaryota</taxon>
        <taxon>Viridiplantae</taxon>
        <taxon>Streptophyta</taxon>
        <taxon>Embryophyta</taxon>
        <taxon>Tracheophyta</taxon>
        <taxon>Spermatophyta</taxon>
        <taxon>Magnoliopsida</taxon>
        <taxon>Liliopsida</taxon>
        <taxon>Araceae</taxon>
        <taxon>Aroideae</taxon>
        <taxon>Colocasieae</taxon>
        <taxon>Colocasia</taxon>
    </lineage>
</organism>
<sequence>MVVLRHTWLSRHGRTGGGLRVLVAASGGIATTFLTDVTGVLSWFFMLEVFVLRWCHPVRAGGVFVLLGARRRWSFLREGPTGRLYTWSFQYMLSMLPSPCGTFILCFGVVLGRAVLEPPLDEDTITQCRDSGKRRDGSMRRDYNREIGYGFSKSRVRLLSSSRAHAGQRRRGGSRGPRS</sequence>
<name>A0A843WZK2_COLES</name>